<dbReference type="GO" id="GO:0005886">
    <property type="term" value="C:plasma membrane"/>
    <property type="evidence" value="ECO:0007669"/>
    <property type="project" value="UniProtKB-SubCell"/>
</dbReference>
<organism evidence="12">
    <name type="scientific">mine drainage metagenome</name>
    <dbReference type="NCBI Taxonomy" id="410659"/>
    <lineage>
        <taxon>unclassified sequences</taxon>
        <taxon>metagenomes</taxon>
        <taxon>ecological metagenomes</taxon>
    </lineage>
</organism>
<keyword evidence="6" id="KW-0460">Magnesium</keyword>
<gene>
    <name evidence="12" type="primary">copA_25</name>
    <name evidence="12" type="ORF">GALL_407870</name>
</gene>
<dbReference type="GO" id="GO:0055070">
    <property type="term" value="P:copper ion homeostasis"/>
    <property type="evidence" value="ECO:0007669"/>
    <property type="project" value="TreeGrafter"/>
</dbReference>
<dbReference type="EMBL" id="MLJW01001595">
    <property type="protein sequence ID" value="OIQ77524.1"/>
    <property type="molecule type" value="Genomic_DNA"/>
</dbReference>
<dbReference type="InterPro" id="IPR018303">
    <property type="entry name" value="ATPase_P-typ_P_site"/>
</dbReference>
<comment type="subcellular location">
    <subcellularLocation>
        <location evidence="1">Cell membrane</location>
        <topology evidence="1">Multi-pass membrane protein</topology>
    </subcellularLocation>
</comment>
<name>A0A1J5QC82_9ZZZZ</name>
<keyword evidence="7" id="KW-1278">Translocase</keyword>
<sequence>MLSAAGALARRGILVRRLDALEALAGIDTVVFDKTGTLTSDVMVLGQIRVRAGLDAQQAVAMASALARHSLHPASRALVEAAGPANNGWLASGVVEHHGLGLSALVYPDGVAGQTLPLRLGSAKFCGVPATDAAVMQVFLSDDKHWLATFELEEDIRADARETVTALKACGLNVCLLSGDVVAAAQRVASRVGIEAFKGQCSPQDKLDFLRDCQLQGHKVAVVGDGLNDGPILAAAHASFAFGQAVPLTQAQADFLVAGSRLTDIAGALLLARRTLAVVRQNLWWAAIYNAVCVPLAVLGMLPAWLAGIGMASSSLLVVLNALRLTQTRPWQREN</sequence>
<dbReference type="PRINTS" id="PR00119">
    <property type="entry name" value="CATATPASE"/>
</dbReference>
<dbReference type="GO" id="GO:0016887">
    <property type="term" value="F:ATP hydrolysis activity"/>
    <property type="evidence" value="ECO:0007669"/>
    <property type="project" value="InterPro"/>
</dbReference>
<evidence type="ECO:0000256" key="11">
    <source>
        <dbReference type="SAM" id="Phobius"/>
    </source>
</evidence>
<dbReference type="SUPFAM" id="SSF56784">
    <property type="entry name" value="HAD-like"/>
    <property type="match status" value="1"/>
</dbReference>
<evidence type="ECO:0000256" key="7">
    <source>
        <dbReference type="ARBA" id="ARBA00022967"/>
    </source>
</evidence>
<dbReference type="InterPro" id="IPR036412">
    <property type="entry name" value="HAD-like_sf"/>
</dbReference>
<dbReference type="InterPro" id="IPR023214">
    <property type="entry name" value="HAD_sf"/>
</dbReference>
<keyword evidence="5 11" id="KW-0812">Transmembrane</keyword>
<keyword evidence="3" id="KW-1003">Cell membrane</keyword>
<dbReference type="InterPro" id="IPR001757">
    <property type="entry name" value="P_typ_ATPase"/>
</dbReference>
<dbReference type="AlphaFoldDB" id="A0A1J5QC82"/>
<keyword evidence="10 11" id="KW-0472">Membrane</keyword>
<evidence type="ECO:0000256" key="8">
    <source>
        <dbReference type="ARBA" id="ARBA00022989"/>
    </source>
</evidence>
<keyword evidence="9" id="KW-0406">Ion transport</keyword>
<dbReference type="PANTHER" id="PTHR43520">
    <property type="entry name" value="ATP7, ISOFORM B"/>
    <property type="match status" value="1"/>
</dbReference>
<comment type="caution">
    <text evidence="12">The sequence shown here is derived from an EMBL/GenBank/DDBJ whole genome shotgun (WGS) entry which is preliminary data.</text>
</comment>
<feature type="transmembrane region" description="Helical" evidence="11">
    <location>
        <begin position="305"/>
        <end position="323"/>
    </location>
</feature>
<keyword evidence="12" id="KW-0378">Hydrolase</keyword>
<dbReference type="GO" id="GO:0005524">
    <property type="term" value="F:ATP binding"/>
    <property type="evidence" value="ECO:0007669"/>
    <property type="project" value="InterPro"/>
</dbReference>
<evidence type="ECO:0000256" key="1">
    <source>
        <dbReference type="ARBA" id="ARBA00004651"/>
    </source>
</evidence>
<evidence type="ECO:0000256" key="3">
    <source>
        <dbReference type="ARBA" id="ARBA00022475"/>
    </source>
</evidence>
<dbReference type="GO" id="GO:0005507">
    <property type="term" value="F:copper ion binding"/>
    <property type="evidence" value="ECO:0007669"/>
    <property type="project" value="TreeGrafter"/>
</dbReference>
<keyword evidence="4" id="KW-0597">Phosphoprotein</keyword>
<dbReference type="NCBIfam" id="TIGR01494">
    <property type="entry name" value="ATPase_P-type"/>
    <property type="match status" value="1"/>
</dbReference>
<dbReference type="InterPro" id="IPR023299">
    <property type="entry name" value="ATPase_P-typ_cyto_dom_N"/>
</dbReference>
<evidence type="ECO:0000256" key="9">
    <source>
        <dbReference type="ARBA" id="ARBA00023065"/>
    </source>
</evidence>
<dbReference type="PANTHER" id="PTHR43520:SF5">
    <property type="entry name" value="CATION-TRANSPORTING P-TYPE ATPASE-RELATED"/>
    <property type="match status" value="1"/>
</dbReference>
<evidence type="ECO:0000313" key="12">
    <source>
        <dbReference type="EMBL" id="OIQ77524.1"/>
    </source>
</evidence>
<dbReference type="Gene3D" id="3.40.50.1000">
    <property type="entry name" value="HAD superfamily/HAD-like"/>
    <property type="match status" value="2"/>
</dbReference>
<keyword evidence="8 11" id="KW-1133">Transmembrane helix</keyword>
<evidence type="ECO:0000256" key="5">
    <source>
        <dbReference type="ARBA" id="ARBA00022692"/>
    </source>
</evidence>
<proteinExistence type="predicted"/>
<protein>
    <submittedName>
        <fullName evidence="12">Putative copper-importing P-type ATPase A</fullName>
        <ecNumber evidence="12">3.6.3.54</ecNumber>
    </submittedName>
</protein>
<evidence type="ECO:0000256" key="10">
    <source>
        <dbReference type="ARBA" id="ARBA00023136"/>
    </source>
</evidence>
<evidence type="ECO:0000256" key="4">
    <source>
        <dbReference type="ARBA" id="ARBA00022553"/>
    </source>
</evidence>
<evidence type="ECO:0000256" key="6">
    <source>
        <dbReference type="ARBA" id="ARBA00022842"/>
    </source>
</evidence>
<dbReference type="Gene3D" id="3.40.1110.10">
    <property type="entry name" value="Calcium-transporting ATPase, cytoplasmic domain N"/>
    <property type="match status" value="1"/>
</dbReference>
<evidence type="ECO:0000256" key="2">
    <source>
        <dbReference type="ARBA" id="ARBA00022448"/>
    </source>
</evidence>
<dbReference type="PROSITE" id="PS00154">
    <property type="entry name" value="ATPASE_E1_E2"/>
    <property type="match status" value="1"/>
</dbReference>
<dbReference type="GO" id="GO:0043682">
    <property type="term" value="F:P-type divalent copper transporter activity"/>
    <property type="evidence" value="ECO:0007669"/>
    <property type="project" value="TreeGrafter"/>
</dbReference>
<reference evidence="12" key="1">
    <citation type="submission" date="2016-10" db="EMBL/GenBank/DDBJ databases">
        <title>Sequence of Gallionella enrichment culture.</title>
        <authorList>
            <person name="Poehlein A."/>
            <person name="Muehling M."/>
            <person name="Daniel R."/>
        </authorList>
    </citation>
    <scope>NUCLEOTIDE SEQUENCE</scope>
</reference>
<dbReference type="Pfam" id="PF00702">
    <property type="entry name" value="Hydrolase"/>
    <property type="match status" value="1"/>
</dbReference>
<accession>A0A1J5QC82</accession>
<dbReference type="EC" id="3.6.3.54" evidence="12"/>
<keyword evidence="2" id="KW-0813">Transport</keyword>
<dbReference type="Gene3D" id="1.20.1110.10">
    <property type="entry name" value="Calcium-transporting ATPase, transmembrane domain"/>
    <property type="match status" value="1"/>
</dbReference>